<dbReference type="AlphaFoldDB" id="A0A9I9D0L5"/>
<dbReference type="Gramene" id="MELO3C011377.2.1">
    <property type="protein sequence ID" value="MELO3C011377.2.1"/>
    <property type="gene ID" value="MELO3C011377.2"/>
</dbReference>
<protein>
    <submittedName>
        <fullName evidence="1">Uncharacterized protein</fullName>
    </submittedName>
</protein>
<reference evidence="1" key="1">
    <citation type="submission" date="2023-03" db="UniProtKB">
        <authorList>
            <consortium name="EnsemblPlants"/>
        </authorList>
    </citation>
    <scope>IDENTIFICATION</scope>
</reference>
<organism evidence="1">
    <name type="scientific">Cucumis melo</name>
    <name type="common">Muskmelon</name>
    <dbReference type="NCBI Taxonomy" id="3656"/>
    <lineage>
        <taxon>Eukaryota</taxon>
        <taxon>Viridiplantae</taxon>
        <taxon>Streptophyta</taxon>
        <taxon>Embryophyta</taxon>
        <taxon>Tracheophyta</taxon>
        <taxon>Spermatophyta</taxon>
        <taxon>Magnoliopsida</taxon>
        <taxon>eudicotyledons</taxon>
        <taxon>Gunneridae</taxon>
        <taxon>Pentapetalae</taxon>
        <taxon>rosids</taxon>
        <taxon>fabids</taxon>
        <taxon>Cucurbitales</taxon>
        <taxon>Cucurbitaceae</taxon>
        <taxon>Benincaseae</taxon>
        <taxon>Cucumis</taxon>
    </lineage>
</organism>
<name>A0A9I9D0L5_CUCME</name>
<accession>A0A9I9D0L5</accession>
<sequence>MDDGKQQGDNDNVESRVNTPYCCGAFATLEFKMGALGREENRTQLWFYI</sequence>
<proteinExistence type="predicted"/>
<evidence type="ECO:0000313" key="1">
    <source>
        <dbReference type="EnsemblPlants" id="MELO3C011377.2.1"/>
    </source>
</evidence>
<dbReference type="EnsemblPlants" id="MELO3C011377.2.1">
    <property type="protein sequence ID" value="MELO3C011377.2.1"/>
    <property type="gene ID" value="MELO3C011377.2"/>
</dbReference>